<keyword evidence="6 8" id="KW-0503">Monooxygenase</keyword>
<dbReference type="KEGG" id="msd:MYSTI_04343"/>
<dbReference type="InterPro" id="IPR001128">
    <property type="entry name" value="Cyt_P450"/>
</dbReference>
<dbReference type="Proteomes" id="UP000011131">
    <property type="component" value="Chromosome"/>
</dbReference>
<protein>
    <submittedName>
        <fullName evidence="9">Cytochrome P450 family protein</fullName>
    </submittedName>
</protein>
<evidence type="ECO:0000256" key="1">
    <source>
        <dbReference type="ARBA" id="ARBA00010617"/>
    </source>
</evidence>
<dbReference type="HOGENOM" id="CLU_001570_5_1_7"/>
<evidence type="ECO:0000313" key="10">
    <source>
        <dbReference type="Proteomes" id="UP000011131"/>
    </source>
</evidence>
<dbReference type="GO" id="GO:0020037">
    <property type="term" value="F:heme binding"/>
    <property type="evidence" value="ECO:0007669"/>
    <property type="project" value="InterPro"/>
</dbReference>
<proteinExistence type="inferred from homology"/>
<evidence type="ECO:0000313" key="9">
    <source>
        <dbReference type="EMBL" id="AGC45641.1"/>
    </source>
</evidence>
<dbReference type="InterPro" id="IPR050196">
    <property type="entry name" value="Cytochrome_P450_Monoox"/>
</dbReference>
<dbReference type="GO" id="GO:0005506">
    <property type="term" value="F:iron ion binding"/>
    <property type="evidence" value="ECO:0007669"/>
    <property type="project" value="InterPro"/>
</dbReference>
<evidence type="ECO:0000256" key="4">
    <source>
        <dbReference type="ARBA" id="ARBA00023002"/>
    </source>
</evidence>
<dbReference type="PROSITE" id="PS00086">
    <property type="entry name" value="CYTOCHROME_P450"/>
    <property type="match status" value="1"/>
</dbReference>
<dbReference type="EMBL" id="CP004025">
    <property type="protein sequence ID" value="AGC45641.1"/>
    <property type="molecule type" value="Genomic_DNA"/>
</dbReference>
<comment type="similarity">
    <text evidence="1 8">Belongs to the cytochrome P450 family.</text>
</comment>
<dbReference type="GO" id="GO:0004497">
    <property type="term" value="F:monooxygenase activity"/>
    <property type="evidence" value="ECO:0007669"/>
    <property type="project" value="UniProtKB-KW"/>
</dbReference>
<keyword evidence="10" id="KW-1185">Reference proteome</keyword>
<dbReference type="RefSeq" id="WP_015349901.1">
    <property type="nucleotide sequence ID" value="NC_020126.1"/>
</dbReference>
<evidence type="ECO:0000256" key="3">
    <source>
        <dbReference type="ARBA" id="ARBA00022723"/>
    </source>
</evidence>
<dbReference type="PANTHER" id="PTHR24291:SF50">
    <property type="entry name" value="BIFUNCTIONAL ALBAFLAVENONE MONOOXYGENASE_TERPENE SYNTHASE"/>
    <property type="match status" value="1"/>
</dbReference>
<reference evidence="9 10" key="1">
    <citation type="journal article" date="2013" name="Genome Announc.">
        <title>Complete genome sequence of Myxococcus stipitatus strain DSM 14675, a fruiting myxobacterium.</title>
        <authorList>
            <person name="Huntley S."/>
            <person name="Kneip S."/>
            <person name="Treuner-Lange A."/>
            <person name="Sogaard-Andersen L."/>
        </authorList>
    </citation>
    <scope>NUCLEOTIDE SEQUENCE [LARGE SCALE GENOMIC DNA]</scope>
    <source>
        <strain evidence="10">DSM 14675 / JCM 12634 / Mx s8</strain>
    </source>
</reference>
<dbReference type="PATRIC" id="fig|1278073.3.peg.4411"/>
<dbReference type="InterPro" id="IPR036396">
    <property type="entry name" value="Cyt_P450_sf"/>
</dbReference>
<keyword evidence="4 8" id="KW-0560">Oxidoreductase</keyword>
<dbReference type="PANTHER" id="PTHR24291">
    <property type="entry name" value="CYTOCHROME P450 FAMILY 4"/>
    <property type="match status" value="1"/>
</dbReference>
<dbReference type="GO" id="GO:0016705">
    <property type="term" value="F:oxidoreductase activity, acting on paired donors, with incorporation or reduction of molecular oxygen"/>
    <property type="evidence" value="ECO:0007669"/>
    <property type="project" value="InterPro"/>
</dbReference>
<keyword evidence="5 7" id="KW-0408">Iron</keyword>
<evidence type="ECO:0000256" key="2">
    <source>
        <dbReference type="ARBA" id="ARBA00022617"/>
    </source>
</evidence>
<evidence type="ECO:0000256" key="7">
    <source>
        <dbReference type="PIRSR" id="PIRSR602401-1"/>
    </source>
</evidence>
<evidence type="ECO:0000256" key="8">
    <source>
        <dbReference type="RuleBase" id="RU000461"/>
    </source>
</evidence>
<gene>
    <name evidence="9" type="ordered locus">MYSTI_04343</name>
</gene>
<dbReference type="STRING" id="1278073.MYSTI_04343"/>
<dbReference type="InterPro" id="IPR017972">
    <property type="entry name" value="Cyt_P450_CS"/>
</dbReference>
<sequence length="461" mass="52304">MQGTHAETPLPPGSRLHWLLGNGPRQVKDALGQLVRGHKRHGDIVYFRFFEGPTFLLCHPEHAQRVMVDNARNYRFPGPENGFDGPLMGRGLFASRGDYWLRQRRMVQPAFHRPRLGGMVSGLVEGTLAMVERWEPHLHSGQPLELLEEMRHLSISLLGRTIFSRDVYAESAQLREALDFFTRDSHGPRDSVVKVVRQLLRLNPGHHERFMGAITKMNTVLYALIAERRAAPSLGDDVLGMLMSARDAQGEAMTDRQVRDELVSLFVGGQEATAVALTWTWYALARNPEVEQRIRKELADVLGGELPTSATLPELHYTRATVEETLRLYPPSWQFARRAREADEVGGFKVPPGMLMLISPYILHRHPSAWEEPERFLPERFMGEQRERRSQRLAYMPFGAGQRLCIGNHFTPVLMTAVLAVTLRRFQHRLVPDFPVVTMSGSTFRPRNGLMATLHPASPLP</sequence>
<dbReference type="AlphaFoldDB" id="L7U9M7"/>
<name>L7U9M7_MYXSD</name>
<dbReference type="Gene3D" id="1.10.630.10">
    <property type="entry name" value="Cytochrome P450"/>
    <property type="match status" value="1"/>
</dbReference>
<accession>L7U9M7</accession>
<dbReference type="PRINTS" id="PR00463">
    <property type="entry name" value="EP450I"/>
</dbReference>
<dbReference type="InterPro" id="IPR002401">
    <property type="entry name" value="Cyt_P450_E_grp-I"/>
</dbReference>
<organism evidence="9 10">
    <name type="scientific">Myxococcus stipitatus (strain DSM 14675 / JCM 12634 / Mx s8)</name>
    <dbReference type="NCBI Taxonomy" id="1278073"/>
    <lineage>
        <taxon>Bacteria</taxon>
        <taxon>Pseudomonadati</taxon>
        <taxon>Myxococcota</taxon>
        <taxon>Myxococcia</taxon>
        <taxon>Myxococcales</taxon>
        <taxon>Cystobacterineae</taxon>
        <taxon>Myxococcaceae</taxon>
        <taxon>Myxococcus</taxon>
    </lineage>
</organism>
<evidence type="ECO:0000256" key="6">
    <source>
        <dbReference type="ARBA" id="ARBA00023033"/>
    </source>
</evidence>
<keyword evidence="2 7" id="KW-0349">Heme</keyword>
<feature type="binding site" description="axial binding residue" evidence="7">
    <location>
        <position position="405"/>
    </location>
    <ligand>
        <name>heme</name>
        <dbReference type="ChEBI" id="CHEBI:30413"/>
    </ligand>
    <ligandPart>
        <name>Fe</name>
        <dbReference type="ChEBI" id="CHEBI:18248"/>
    </ligandPart>
</feature>
<comment type="cofactor">
    <cofactor evidence="7">
        <name>heme</name>
        <dbReference type="ChEBI" id="CHEBI:30413"/>
    </cofactor>
</comment>
<evidence type="ECO:0000256" key="5">
    <source>
        <dbReference type="ARBA" id="ARBA00023004"/>
    </source>
</evidence>
<dbReference type="SUPFAM" id="SSF48264">
    <property type="entry name" value="Cytochrome P450"/>
    <property type="match status" value="1"/>
</dbReference>
<dbReference type="Pfam" id="PF00067">
    <property type="entry name" value="p450"/>
    <property type="match status" value="1"/>
</dbReference>
<dbReference type="eggNOG" id="COG2124">
    <property type="taxonomic scope" value="Bacteria"/>
</dbReference>
<keyword evidence="3 7" id="KW-0479">Metal-binding</keyword>
<dbReference type="PRINTS" id="PR00385">
    <property type="entry name" value="P450"/>
</dbReference>